<evidence type="ECO:0000313" key="3">
    <source>
        <dbReference type="Proteomes" id="UP000221024"/>
    </source>
</evidence>
<dbReference type="EMBL" id="PDEP01000004">
    <property type="protein sequence ID" value="PEN08007.1"/>
    <property type="molecule type" value="Genomic_DNA"/>
</dbReference>
<dbReference type="InterPro" id="IPR012338">
    <property type="entry name" value="Beta-lactam/transpept-like"/>
</dbReference>
<dbReference type="Proteomes" id="UP000221024">
    <property type="component" value="Unassembled WGS sequence"/>
</dbReference>
<evidence type="ECO:0008006" key="4">
    <source>
        <dbReference type="Google" id="ProtNLM"/>
    </source>
</evidence>
<name>A0A2H3NYX2_9BACT</name>
<reference evidence="2 3" key="1">
    <citation type="submission" date="2017-10" db="EMBL/GenBank/DDBJ databases">
        <title>Draft genome of Longimonas halophila.</title>
        <authorList>
            <person name="Goh K.M."/>
            <person name="Shamsir M.S."/>
            <person name="Lim S.W."/>
        </authorList>
    </citation>
    <scope>NUCLEOTIDE SEQUENCE [LARGE SCALE GENOMIC DNA]</scope>
    <source>
        <strain evidence="2 3">KCTC 42399</strain>
    </source>
</reference>
<dbReference type="RefSeq" id="WP_098061732.1">
    <property type="nucleotide sequence ID" value="NZ_PDEP01000004.1"/>
</dbReference>
<evidence type="ECO:0000313" key="2">
    <source>
        <dbReference type="EMBL" id="PEN08007.1"/>
    </source>
</evidence>
<dbReference type="AlphaFoldDB" id="A0A2H3NYX2"/>
<proteinExistence type="predicted"/>
<keyword evidence="3" id="KW-1185">Reference proteome</keyword>
<sequence length="411" mass="44227">MSRSRLGCGTHLLIAFGLFVVAVGIIAYQNRDTVSMMWANVTAMNEGMDLTEELRYPEDVLDYMEAHPETVSLVAYTVGAEAEGIHLDAETARPLVNLPSLAVLSAYAKAAAAGQVDTTARVPVAEVSSRSLPGVNAQPHERTLNRWSETNRIDADSTVAVADIAWAVARLNDDPALDWLIDRLGRAAIRAETEALGWPAGSAPMPKSGLYLEWANAASALHSDADRAPSIEQSAIYAAAERYASDSTYAREIRQTFQSRGTNLTLRDQRRMAQETLPQATATEVAAAMVQMAEAAPESSYATAYALLDRSTGLDSLNTHVQRVASKGGAMPGVISFAGLAHYADDRAPRVVVLSMEEIPLAVFYHLLQSGLDQGLALRLLSDDAFFEETRTRIQASNNADPTDSTGAMAQ</sequence>
<feature type="transmembrane region" description="Helical" evidence="1">
    <location>
        <begin position="12"/>
        <end position="28"/>
    </location>
</feature>
<dbReference type="Gene3D" id="3.40.710.10">
    <property type="entry name" value="DD-peptidase/beta-lactamase superfamily"/>
    <property type="match status" value="1"/>
</dbReference>
<accession>A0A2H3NYX2</accession>
<dbReference type="SUPFAM" id="SSF56601">
    <property type="entry name" value="beta-lactamase/transpeptidase-like"/>
    <property type="match status" value="1"/>
</dbReference>
<protein>
    <recommendedName>
        <fullName evidence="4">Serine hydrolase</fullName>
    </recommendedName>
</protein>
<gene>
    <name evidence="2" type="ORF">CRI93_06075</name>
</gene>
<keyword evidence="1" id="KW-1133">Transmembrane helix</keyword>
<evidence type="ECO:0000256" key="1">
    <source>
        <dbReference type="SAM" id="Phobius"/>
    </source>
</evidence>
<dbReference type="OrthoDB" id="1493484at2"/>
<comment type="caution">
    <text evidence="2">The sequence shown here is derived from an EMBL/GenBank/DDBJ whole genome shotgun (WGS) entry which is preliminary data.</text>
</comment>
<organism evidence="2 3">
    <name type="scientific">Longimonas halophila</name>
    <dbReference type="NCBI Taxonomy" id="1469170"/>
    <lineage>
        <taxon>Bacteria</taxon>
        <taxon>Pseudomonadati</taxon>
        <taxon>Rhodothermota</taxon>
        <taxon>Rhodothermia</taxon>
        <taxon>Rhodothermales</taxon>
        <taxon>Salisaetaceae</taxon>
        <taxon>Longimonas</taxon>
    </lineage>
</organism>
<keyword evidence="1" id="KW-0472">Membrane</keyword>
<keyword evidence="1" id="KW-0812">Transmembrane</keyword>